<evidence type="ECO:0000313" key="3">
    <source>
        <dbReference type="Proteomes" id="UP000006352"/>
    </source>
</evidence>
<dbReference type="GeneID" id="24094748"/>
<name>J4HU01_9APHY</name>
<dbReference type="OrthoDB" id="3250758at2759"/>
<dbReference type="HOGENOM" id="CLU_874468_0_0_1"/>
<dbReference type="EMBL" id="HE796952">
    <property type="protein sequence ID" value="CCL99837.1"/>
    <property type="molecule type" value="Genomic_DNA"/>
</dbReference>
<dbReference type="InParanoid" id="J4HU01"/>
<proteinExistence type="predicted"/>
<evidence type="ECO:0000256" key="1">
    <source>
        <dbReference type="SAM" id="SignalP"/>
    </source>
</evidence>
<dbReference type="RefSeq" id="XP_012179120.1">
    <property type="nucleotide sequence ID" value="XM_012323730.1"/>
</dbReference>
<protein>
    <submittedName>
        <fullName evidence="2">Uncharacterized protein</fullName>
    </submittedName>
</protein>
<dbReference type="Proteomes" id="UP000006352">
    <property type="component" value="Unassembled WGS sequence"/>
</dbReference>
<keyword evidence="3" id="KW-1185">Reference proteome</keyword>
<accession>J4HU01</accession>
<feature type="chain" id="PRO_5003778670" evidence="1">
    <location>
        <begin position="22"/>
        <end position="318"/>
    </location>
</feature>
<evidence type="ECO:0000313" key="2">
    <source>
        <dbReference type="EMBL" id="CCL99837.1"/>
    </source>
</evidence>
<keyword evidence="1" id="KW-0732">Signal</keyword>
<gene>
    <name evidence="2" type="ORF">FIBRA_01861</name>
</gene>
<sequence length="318" mass="35788">MATTPLVVLGNIMTLVGAGEALYSAYEVANAKDTITIDDAVRLVNSTNVKLFAGQQFSNIRTARTDFYDTYLPSVTSKSSIKKDEIVEPGYLAQTYKSIIDGEKTVWESLQQLDWIFSNNDLHIDDYNFFARLFGQGYALLLHMHSILVHLRSVELLDKLDLDDYRLLPETLRLLSFISKILEQVDNMNSKVRTLRLGKISQVQTKFDSTGTSATLWWDDNYEKLGSTASDQAIDGSKVSGHCVEMLTAFSDPTNSVNQKRQDRVDYITNIYTALTGEFLEKLLKDTKTLKVKIDARKTKQEAAKKTAEEVCSESLHA</sequence>
<reference evidence="2 3" key="1">
    <citation type="journal article" date="2012" name="Appl. Environ. Microbiol.">
        <title>Short-read sequencing for genomic analysis of the brown rot fungus Fibroporia radiculosa.</title>
        <authorList>
            <person name="Tang J.D."/>
            <person name="Perkins A.D."/>
            <person name="Sonstegard T.S."/>
            <person name="Schroeder S.G."/>
            <person name="Burgess S.C."/>
            <person name="Diehl S.V."/>
        </authorList>
    </citation>
    <scope>NUCLEOTIDE SEQUENCE [LARGE SCALE GENOMIC DNA]</scope>
    <source>
        <strain evidence="2 3">TFFH 294</strain>
    </source>
</reference>
<organism evidence="2 3">
    <name type="scientific">Fibroporia radiculosa</name>
    <dbReference type="NCBI Taxonomy" id="599839"/>
    <lineage>
        <taxon>Eukaryota</taxon>
        <taxon>Fungi</taxon>
        <taxon>Dikarya</taxon>
        <taxon>Basidiomycota</taxon>
        <taxon>Agaricomycotina</taxon>
        <taxon>Agaricomycetes</taxon>
        <taxon>Polyporales</taxon>
        <taxon>Fibroporiaceae</taxon>
        <taxon>Fibroporia</taxon>
    </lineage>
</organism>
<dbReference type="AlphaFoldDB" id="J4HU01"/>
<feature type="signal peptide" evidence="1">
    <location>
        <begin position="1"/>
        <end position="21"/>
    </location>
</feature>